<protein>
    <submittedName>
        <fullName evidence="1">Uncharacterized protein</fullName>
    </submittedName>
</protein>
<comment type="caution">
    <text evidence="1">The sequence shown here is derived from an EMBL/GenBank/DDBJ whole genome shotgun (WGS) entry which is preliminary data.</text>
</comment>
<sequence>MDSLQRSISSITQLLQKFASNSATSALPRLRSLAPPTVIHLRNTHPDSSLRVRCITSFSFLNCFLIHMPFRTLCFPLLFYIQVDHILLRILTSHSGSAPESFRGSSLIWFLSLLPSPAVDHCVTSPDGCTAMFESSHPCLSNNLPFGKLVPPLSICFLLLTP</sequence>
<evidence type="ECO:0000313" key="1">
    <source>
        <dbReference type="EMBL" id="MEQ2240591.1"/>
    </source>
</evidence>
<reference evidence="1 2" key="1">
    <citation type="submission" date="2021-06" db="EMBL/GenBank/DDBJ databases">
        <authorList>
            <person name="Palmer J.M."/>
        </authorList>
    </citation>
    <scope>NUCLEOTIDE SEQUENCE [LARGE SCALE GENOMIC DNA]</scope>
    <source>
        <strain evidence="2">if_2019</strain>
        <tissue evidence="1">Muscle</tissue>
    </source>
</reference>
<gene>
    <name evidence="1" type="ORF">ILYODFUR_016673</name>
</gene>
<name>A0ABV0U8N7_9TELE</name>
<organism evidence="1 2">
    <name type="scientific">Ilyodon furcidens</name>
    <name type="common">goldbreast splitfin</name>
    <dbReference type="NCBI Taxonomy" id="33524"/>
    <lineage>
        <taxon>Eukaryota</taxon>
        <taxon>Metazoa</taxon>
        <taxon>Chordata</taxon>
        <taxon>Craniata</taxon>
        <taxon>Vertebrata</taxon>
        <taxon>Euteleostomi</taxon>
        <taxon>Actinopterygii</taxon>
        <taxon>Neopterygii</taxon>
        <taxon>Teleostei</taxon>
        <taxon>Neoteleostei</taxon>
        <taxon>Acanthomorphata</taxon>
        <taxon>Ovalentaria</taxon>
        <taxon>Atherinomorphae</taxon>
        <taxon>Cyprinodontiformes</taxon>
        <taxon>Goodeidae</taxon>
        <taxon>Ilyodon</taxon>
    </lineage>
</organism>
<accession>A0ABV0U8N7</accession>
<dbReference type="Proteomes" id="UP001482620">
    <property type="component" value="Unassembled WGS sequence"/>
</dbReference>
<dbReference type="EMBL" id="JAHRIQ010059457">
    <property type="protein sequence ID" value="MEQ2240591.1"/>
    <property type="molecule type" value="Genomic_DNA"/>
</dbReference>
<keyword evidence="2" id="KW-1185">Reference proteome</keyword>
<evidence type="ECO:0000313" key="2">
    <source>
        <dbReference type="Proteomes" id="UP001482620"/>
    </source>
</evidence>
<proteinExistence type="predicted"/>